<accession>A0A5J4TZU6</accession>
<dbReference type="EMBL" id="SNRW01023201">
    <property type="protein sequence ID" value="KAA6363211.1"/>
    <property type="molecule type" value="Genomic_DNA"/>
</dbReference>
<evidence type="ECO:0000313" key="1">
    <source>
        <dbReference type="EMBL" id="KAA6363211.1"/>
    </source>
</evidence>
<gene>
    <name evidence="1" type="ORF">EZS28_041262</name>
</gene>
<feature type="non-terminal residue" evidence="1">
    <location>
        <position position="1"/>
    </location>
</feature>
<dbReference type="Proteomes" id="UP000324800">
    <property type="component" value="Unassembled WGS sequence"/>
</dbReference>
<reference evidence="1 2" key="1">
    <citation type="submission" date="2019-03" db="EMBL/GenBank/DDBJ databases">
        <title>Single cell metagenomics reveals metabolic interactions within the superorganism composed of flagellate Streblomastix strix and complex community of Bacteroidetes bacteria on its surface.</title>
        <authorList>
            <person name="Treitli S.C."/>
            <person name="Kolisko M."/>
            <person name="Husnik F."/>
            <person name="Keeling P."/>
            <person name="Hampl V."/>
        </authorList>
    </citation>
    <scope>NUCLEOTIDE SEQUENCE [LARGE SCALE GENOMIC DNA]</scope>
    <source>
        <strain evidence="1">ST1C</strain>
    </source>
</reference>
<name>A0A5J4TZU6_9EUKA</name>
<proteinExistence type="predicted"/>
<comment type="caution">
    <text evidence="1">The sequence shown here is derived from an EMBL/GenBank/DDBJ whole genome shotgun (WGS) entry which is preliminary data.</text>
</comment>
<sequence length="233" mass="26314">GIIEGAFVKQTEQKLQVIEVYLRKHDEINEGISQDDEDYVSRGYLESKYVDGINQQVLLANGSAMPLSEFISGSVDDSDFVKKTGQVTQLITGKLIRTNNTESFSNLETRLYATKYDIDGEFVRKTGKGLQKIQGYLRKDGDYAQDVSENDDDYMIRGVMQRNFVDINGTQSIIIIKRFYENITTDGFKIPRGKNQQILLANRSTKPLSEFASGSVDDSNFTKKTVKAIYSIE</sequence>
<dbReference type="AlphaFoldDB" id="A0A5J4TZU6"/>
<evidence type="ECO:0000313" key="2">
    <source>
        <dbReference type="Proteomes" id="UP000324800"/>
    </source>
</evidence>
<organism evidence="1 2">
    <name type="scientific">Streblomastix strix</name>
    <dbReference type="NCBI Taxonomy" id="222440"/>
    <lineage>
        <taxon>Eukaryota</taxon>
        <taxon>Metamonada</taxon>
        <taxon>Preaxostyla</taxon>
        <taxon>Oxymonadida</taxon>
        <taxon>Streblomastigidae</taxon>
        <taxon>Streblomastix</taxon>
    </lineage>
</organism>
<protein>
    <submittedName>
        <fullName evidence="1">Uncharacterized protein</fullName>
    </submittedName>
</protein>